<evidence type="ECO:0000256" key="1">
    <source>
        <dbReference type="SAM" id="MobiDB-lite"/>
    </source>
</evidence>
<dbReference type="GO" id="GO:0008233">
    <property type="term" value="F:peptidase activity"/>
    <property type="evidence" value="ECO:0007669"/>
    <property type="project" value="UniProtKB-KW"/>
</dbReference>
<name>A0A372ZTE0_9ACTN</name>
<evidence type="ECO:0000256" key="2">
    <source>
        <dbReference type="SAM" id="SignalP"/>
    </source>
</evidence>
<feature type="signal peptide" evidence="2">
    <location>
        <begin position="1"/>
        <end position="34"/>
    </location>
</feature>
<comment type="caution">
    <text evidence="3">The sequence shown here is derived from an EMBL/GenBank/DDBJ whole genome shotgun (WGS) entry which is preliminary data.</text>
</comment>
<dbReference type="PROSITE" id="PS51318">
    <property type="entry name" value="TAT"/>
    <property type="match status" value="1"/>
</dbReference>
<evidence type="ECO:0000313" key="4">
    <source>
        <dbReference type="Proteomes" id="UP000263377"/>
    </source>
</evidence>
<keyword evidence="3" id="KW-0645">Protease</keyword>
<sequence length="528" mass="54345">MTTASAPRSVPRRNALRALAVAVALVGASTPALGGPAFAAEPETYTLTVRHLDRAGHPTAPYRTSVTGISGPGADTSVRLDAPSGVTTVRLPKGRYVLDSNLTSGLEPGGTIWTDWIVQPRLDLDHDTTVTVDARTTALVDVRPPDGSARFRHSGMFVEVTHEGATRTVNVANGSPNLRVAHLGPQTEAGAVKQWFDVNWDTDTGGYLLGRTSTGTRALTGLSKHYSAQELATVNIRGAAGPGGAATALVSLQPSDGASIGESRSVTTPGTATFHVAPERGTWDIGVTVPRADGSRPTSYTEDRVAVRAGATTTRTFDGPVFGPALTDRPAVSRDGDRITADVPLLADGDGHVPWTPSFDTAYTSLYRDGVLVGAASDAAGRGEFTAAPGTAGYRLATTVTRKAAAGATTRVTASWTFASATTAAPTALPVSVVRFAPGLDPTGTATAGSALRVPVTVQGAAAHGRVRSLTVSSSTDGGASWTRLPLDAGAVTVHNPPAGTAVSLRAELTDTDGNTLDQTITEAYRTR</sequence>
<evidence type="ECO:0000313" key="3">
    <source>
        <dbReference type="EMBL" id="RGD58507.1"/>
    </source>
</evidence>
<dbReference type="Proteomes" id="UP000263377">
    <property type="component" value="Unassembled WGS sequence"/>
</dbReference>
<dbReference type="InterPro" id="IPR006311">
    <property type="entry name" value="TAT_signal"/>
</dbReference>
<accession>A0A372ZTE0</accession>
<keyword evidence="3" id="KW-0378">Hydrolase</keyword>
<reference evidence="3 4" key="1">
    <citation type="submission" date="2018-08" db="EMBL/GenBank/DDBJ databases">
        <title>Diversity &amp; Physiological Properties of Lignin-Decomposing Actinobacteria from Soil.</title>
        <authorList>
            <person name="Roh S.G."/>
            <person name="Kim S.B."/>
        </authorList>
    </citation>
    <scope>NUCLEOTIDE SEQUENCE [LARGE SCALE GENOMIC DNA]</scope>
    <source>
        <strain evidence="3 4">MMS17-GH009</strain>
    </source>
</reference>
<dbReference type="RefSeq" id="WP_117487083.1">
    <property type="nucleotide sequence ID" value="NZ_QVIG01000001.1"/>
</dbReference>
<protein>
    <submittedName>
        <fullName evidence="3">Serine protease</fullName>
    </submittedName>
</protein>
<dbReference type="EMBL" id="QVIG01000001">
    <property type="protein sequence ID" value="RGD58507.1"/>
    <property type="molecule type" value="Genomic_DNA"/>
</dbReference>
<keyword evidence="4" id="KW-1185">Reference proteome</keyword>
<dbReference type="GO" id="GO:0006508">
    <property type="term" value="P:proteolysis"/>
    <property type="evidence" value="ECO:0007669"/>
    <property type="project" value="UniProtKB-KW"/>
</dbReference>
<feature type="region of interest" description="Disordered" evidence="1">
    <location>
        <begin position="56"/>
        <end position="80"/>
    </location>
</feature>
<feature type="chain" id="PRO_5038444765" evidence="2">
    <location>
        <begin position="35"/>
        <end position="528"/>
    </location>
</feature>
<organism evidence="3 4">
    <name type="scientific">Kitasatospora xanthocidica</name>
    <dbReference type="NCBI Taxonomy" id="83382"/>
    <lineage>
        <taxon>Bacteria</taxon>
        <taxon>Bacillati</taxon>
        <taxon>Actinomycetota</taxon>
        <taxon>Actinomycetes</taxon>
        <taxon>Kitasatosporales</taxon>
        <taxon>Streptomycetaceae</taxon>
        <taxon>Kitasatospora</taxon>
    </lineage>
</organism>
<gene>
    <name evidence="3" type="ORF">DR950_12575</name>
</gene>
<dbReference type="AlphaFoldDB" id="A0A372ZTE0"/>
<proteinExistence type="predicted"/>
<keyword evidence="2" id="KW-0732">Signal</keyword>